<dbReference type="EMBL" id="JBHSPU010000011">
    <property type="protein sequence ID" value="MFC5913949.1"/>
    <property type="molecule type" value="Genomic_DNA"/>
</dbReference>
<evidence type="ECO:0000256" key="2">
    <source>
        <dbReference type="ARBA" id="ARBA00023125"/>
    </source>
</evidence>
<dbReference type="PRINTS" id="PR00032">
    <property type="entry name" value="HTHARAC"/>
</dbReference>
<dbReference type="SMART" id="SM00342">
    <property type="entry name" value="HTH_ARAC"/>
    <property type="match status" value="1"/>
</dbReference>
<keyword evidence="3" id="KW-0804">Transcription</keyword>
<reference evidence="6" key="1">
    <citation type="journal article" date="2019" name="Int. J. Syst. Evol. Microbiol.">
        <title>The Global Catalogue of Microorganisms (GCM) 10K type strain sequencing project: providing services to taxonomists for standard genome sequencing and annotation.</title>
        <authorList>
            <consortium name="The Broad Institute Genomics Platform"/>
            <consortium name="The Broad Institute Genome Sequencing Center for Infectious Disease"/>
            <person name="Wu L."/>
            <person name="Ma J."/>
        </authorList>
    </citation>
    <scope>NUCLEOTIDE SEQUENCE [LARGE SCALE GENOMIC DNA]</scope>
    <source>
        <strain evidence="6">JCM 4147</strain>
    </source>
</reference>
<accession>A0ABW1GGM0</accession>
<keyword evidence="1" id="KW-0805">Transcription regulation</keyword>
<dbReference type="Gene3D" id="1.10.10.60">
    <property type="entry name" value="Homeodomain-like"/>
    <property type="match status" value="1"/>
</dbReference>
<proteinExistence type="predicted"/>
<dbReference type="InterPro" id="IPR020449">
    <property type="entry name" value="Tscrpt_reg_AraC-type_HTH"/>
</dbReference>
<comment type="caution">
    <text evidence="5">The sequence shown here is derived from an EMBL/GenBank/DDBJ whole genome shotgun (WGS) entry which is preliminary data.</text>
</comment>
<dbReference type="Pfam" id="PF12833">
    <property type="entry name" value="HTH_18"/>
    <property type="match status" value="1"/>
</dbReference>
<dbReference type="Proteomes" id="UP001596200">
    <property type="component" value="Unassembled WGS sequence"/>
</dbReference>
<gene>
    <name evidence="5" type="ORF">ACFP1B_10985</name>
</gene>
<evidence type="ECO:0000256" key="1">
    <source>
        <dbReference type="ARBA" id="ARBA00023015"/>
    </source>
</evidence>
<organism evidence="5 6">
    <name type="scientific">Streptomyces pulveraceus</name>
    <dbReference type="NCBI Taxonomy" id="68258"/>
    <lineage>
        <taxon>Bacteria</taxon>
        <taxon>Bacillati</taxon>
        <taxon>Actinomycetota</taxon>
        <taxon>Actinomycetes</taxon>
        <taxon>Kitasatosporales</taxon>
        <taxon>Streptomycetaceae</taxon>
        <taxon>Streptomyces</taxon>
    </lineage>
</organism>
<dbReference type="PROSITE" id="PS01124">
    <property type="entry name" value="HTH_ARAC_FAMILY_2"/>
    <property type="match status" value="1"/>
</dbReference>
<evidence type="ECO:0000259" key="4">
    <source>
        <dbReference type="PROSITE" id="PS01124"/>
    </source>
</evidence>
<dbReference type="InterPro" id="IPR018060">
    <property type="entry name" value="HTH_AraC"/>
</dbReference>
<dbReference type="SUPFAM" id="SSF46689">
    <property type="entry name" value="Homeodomain-like"/>
    <property type="match status" value="2"/>
</dbReference>
<protein>
    <submittedName>
        <fullName evidence="5">Helix-turn-helix domain-containing protein</fullName>
    </submittedName>
</protein>
<evidence type="ECO:0000313" key="6">
    <source>
        <dbReference type="Proteomes" id="UP001596200"/>
    </source>
</evidence>
<name>A0ABW1GGM0_9ACTN</name>
<dbReference type="RefSeq" id="WP_344507714.1">
    <property type="nucleotide sequence ID" value="NZ_BAAATU010000003.1"/>
</dbReference>
<sequence>MTRRFSLTSARGYADLGRQYREFYAAIGTCRGGGVEGARVYDLRPETGVGSITVHELLHGVTLTLYDLTFHDELILDFELAGDYFELEYCVDGLMHLEERATGATVFGANELSISHSRASAGRLVRPAGQRYRGVSIAARREATGVFFGSLGTAAWEESVEGMPAELRDAHYLGRQAPPELAAAFADLYTCALPARFRALYLESKVMEILARIVSGAESPRGPVRPPMAEYEIERIRKVPELLMENLHEQHTGESLARALGMTPKRLNEGFKQLYGDTVFHHHRNACLRRASLLLVETDLSIAAVALRSGYSSPSNFCHAFKKRYGRTPRQYRAGRAVAGVREAAS</sequence>
<dbReference type="InterPro" id="IPR053142">
    <property type="entry name" value="PchR_regulatory_protein"/>
</dbReference>
<evidence type="ECO:0000256" key="3">
    <source>
        <dbReference type="ARBA" id="ARBA00023163"/>
    </source>
</evidence>
<dbReference type="PANTHER" id="PTHR47893:SF1">
    <property type="entry name" value="REGULATORY PROTEIN PCHR"/>
    <property type="match status" value="1"/>
</dbReference>
<keyword evidence="2" id="KW-0238">DNA-binding</keyword>
<keyword evidence="6" id="KW-1185">Reference proteome</keyword>
<dbReference type="InterPro" id="IPR009057">
    <property type="entry name" value="Homeodomain-like_sf"/>
</dbReference>
<dbReference type="PANTHER" id="PTHR47893">
    <property type="entry name" value="REGULATORY PROTEIN PCHR"/>
    <property type="match status" value="1"/>
</dbReference>
<evidence type="ECO:0000313" key="5">
    <source>
        <dbReference type="EMBL" id="MFC5913949.1"/>
    </source>
</evidence>
<feature type="domain" description="HTH araC/xylS-type" evidence="4">
    <location>
        <begin position="237"/>
        <end position="335"/>
    </location>
</feature>